<dbReference type="Gene3D" id="3.40.50.300">
    <property type="entry name" value="P-loop containing nucleotide triphosphate hydrolases"/>
    <property type="match status" value="1"/>
</dbReference>
<dbReference type="PANTHER" id="PTHR33129">
    <property type="entry name" value="PROTEIN KINASE DOMAIN-CONTAINING PROTEIN-RELATED"/>
    <property type="match status" value="1"/>
</dbReference>
<dbReference type="SUPFAM" id="SSF52540">
    <property type="entry name" value="P-loop containing nucleoside triphosphate hydrolases"/>
    <property type="match status" value="1"/>
</dbReference>
<dbReference type="InterPro" id="IPR052980">
    <property type="entry name" value="Crinkler_effector"/>
</dbReference>
<evidence type="ECO:0000313" key="2">
    <source>
        <dbReference type="Proteomes" id="UP000297245"/>
    </source>
</evidence>
<dbReference type="Proteomes" id="UP000297245">
    <property type="component" value="Unassembled WGS sequence"/>
</dbReference>
<dbReference type="InterPro" id="IPR027417">
    <property type="entry name" value="P-loop_NTPase"/>
</dbReference>
<gene>
    <name evidence="1" type="ORF">K435DRAFT_469056</name>
</gene>
<reference evidence="1 2" key="1">
    <citation type="journal article" date="2019" name="Nat. Ecol. Evol.">
        <title>Megaphylogeny resolves global patterns of mushroom evolution.</title>
        <authorList>
            <person name="Varga T."/>
            <person name="Krizsan K."/>
            <person name="Foldi C."/>
            <person name="Dima B."/>
            <person name="Sanchez-Garcia M."/>
            <person name="Sanchez-Ramirez S."/>
            <person name="Szollosi G.J."/>
            <person name="Szarkandi J.G."/>
            <person name="Papp V."/>
            <person name="Albert L."/>
            <person name="Andreopoulos W."/>
            <person name="Angelini C."/>
            <person name="Antonin V."/>
            <person name="Barry K.W."/>
            <person name="Bougher N.L."/>
            <person name="Buchanan P."/>
            <person name="Buyck B."/>
            <person name="Bense V."/>
            <person name="Catcheside P."/>
            <person name="Chovatia M."/>
            <person name="Cooper J."/>
            <person name="Damon W."/>
            <person name="Desjardin D."/>
            <person name="Finy P."/>
            <person name="Geml J."/>
            <person name="Haridas S."/>
            <person name="Hughes K."/>
            <person name="Justo A."/>
            <person name="Karasinski D."/>
            <person name="Kautmanova I."/>
            <person name="Kiss B."/>
            <person name="Kocsube S."/>
            <person name="Kotiranta H."/>
            <person name="LaButti K.M."/>
            <person name="Lechner B.E."/>
            <person name="Liimatainen K."/>
            <person name="Lipzen A."/>
            <person name="Lukacs Z."/>
            <person name="Mihaltcheva S."/>
            <person name="Morgado L.N."/>
            <person name="Niskanen T."/>
            <person name="Noordeloos M.E."/>
            <person name="Ohm R.A."/>
            <person name="Ortiz-Santana B."/>
            <person name="Ovrebo C."/>
            <person name="Racz N."/>
            <person name="Riley R."/>
            <person name="Savchenko A."/>
            <person name="Shiryaev A."/>
            <person name="Soop K."/>
            <person name="Spirin V."/>
            <person name="Szebenyi C."/>
            <person name="Tomsovsky M."/>
            <person name="Tulloss R.E."/>
            <person name="Uehling J."/>
            <person name="Grigoriev I.V."/>
            <person name="Vagvolgyi C."/>
            <person name="Papp T."/>
            <person name="Martin F.M."/>
            <person name="Miettinen O."/>
            <person name="Hibbett D.S."/>
            <person name="Nagy L.G."/>
        </authorList>
    </citation>
    <scope>NUCLEOTIDE SEQUENCE [LARGE SCALE GENOMIC DNA]</scope>
    <source>
        <strain evidence="1 2">CBS 962.96</strain>
    </source>
</reference>
<name>A0A4S8L0C6_DENBC</name>
<dbReference type="OrthoDB" id="2340858at2759"/>
<protein>
    <submittedName>
        <fullName evidence="1">Uncharacterized protein</fullName>
    </submittedName>
</protein>
<dbReference type="PANTHER" id="PTHR33129:SF1">
    <property type="entry name" value="ATP-BINDING PROTEIN"/>
    <property type="match status" value="1"/>
</dbReference>
<evidence type="ECO:0000313" key="1">
    <source>
        <dbReference type="EMBL" id="THU81730.1"/>
    </source>
</evidence>
<proteinExistence type="predicted"/>
<dbReference type="EMBL" id="ML179784">
    <property type="protein sequence ID" value="THU81730.1"/>
    <property type="molecule type" value="Genomic_DNA"/>
</dbReference>
<accession>A0A4S8L0C6</accession>
<keyword evidence="2" id="KW-1185">Reference proteome</keyword>
<sequence>MLAIHQFLWDDEGKNRLETLITTTTERVPPLYAKTHERPKSCKVKKYNLTGIPGYGAYKQERIPENQPVETFYYRDEYNEVDELEQASAHGSMAFNILLLGHPGIGKTTYLTYCLVNRLARKQPTCLLMSPENRYLFVDEGVFHIPGDERAVDDLVLRHRTLDSLVLYDLNEEHARVEPSLFRKWRAIVTSSPRPSRYQDWVKHRMPKKFVMKTWSWEEVYTARSMSLVERDTDAWRDAFLKWGGSARYLFSSSEGDLEEALKDAAQQADVKTLLIGTDSSMANKHRHRLVLANPLHKNGEMSRDIMASELISPYITRVLVEQCQKEMTRSLIENVERSLLHGVVGSQEGFLFEEFGHTIVQRYLKHGFEAQELLPKDGSASASPQLIKFKFAGFDDQTPQYFNKGVRPQELDTDRYYRPDTKTFAGIDAFALGSKTIVLFQFTIAKDHKINAKWLYDWYKSSAKMKKTWKWKLIFVIPKKRPQLTTFQSMTHKTMEKKISQYVLEIDVNTYLA</sequence>
<organism evidence="1 2">
    <name type="scientific">Dendrothele bispora (strain CBS 962.96)</name>
    <dbReference type="NCBI Taxonomy" id="1314807"/>
    <lineage>
        <taxon>Eukaryota</taxon>
        <taxon>Fungi</taxon>
        <taxon>Dikarya</taxon>
        <taxon>Basidiomycota</taxon>
        <taxon>Agaricomycotina</taxon>
        <taxon>Agaricomycetes</taxon>
        <taxon>Agaricomycetidae</taxon>
        <taxon>Agaricales</taxon>
        <taxon>Agaricales incertae sedis</taxon>
        <taxon>Dendrothele</taxon>
    </lineage>
</organism>
<dbReference type="AlphaFoldDB" id="A0A4S8L0C6"/>